<evidence type="ECO:0000256" key="1">
    <source>
        <dbReference type="SAM" id="MobiDB-lite"/>
    </source>
</evidence>
<dbReference type="GO" id="GO:0007165">
    <property type="term" value="P:signal transduction"/>
    <property type="evidence" value="ECO:0007669"/>
    <property type="project" value="TreeGrafter"/>
</dbReference>
<dbReference type="Pfam" id="PF03118">
    <property type="entry name" value="RNA_pol_A_CTD"/>
    <property type="match status" value="1"/>
</dbReference>
<dbReference type="InterPro" id="IPR011260">
    <property type="entry name" value="RNAP_asu_C"/>
</dbReference>
<dbReference type="AlphaFoldDB" id="A0A6N7EEQ2"/>
<dbReference type="PANTHER" id="PTHR48011">
    <property type="entry name" value="CCR4-NOT TRANSCRIPTIONAL COMPLEX SUBUNIT CAF120-RELATED"/>
    <property type="match status" value="1"/>
</dbReference>
<reference evidence="3 4" key="1">
    <citation type="submission" date="2019-10" db="EMBL/GenBank/DDBJ databases">
        <title>Georgenia wutianyii sp. nov. and Georgenia yuyongxinii sp. nov. isolated from plateau pika (Ochotona curzoniae) in the Qinghai-Tibet plateau of China.</title>
        <authorList>
            <person name="Tian Z."/>
        </authorList>
    </citation>
    <scope>NUCLEOTIDE SEQUENCE [LARGE SCALE GENOMIC DNA]</scope>
    <source>
        <strain evidence="3 4">JCM 19765</strain>
    </source>
</reference>
<dbReference type="PANTHER" id="PTHR48011:SF4">
    <property type="entry name" value="MITOGEN-ACTIVATED PROTEIN KINASE KINASE KINASE 19"/>
    <property type="match status" value="1"/>
</dbReference>
<dbReference type="GO" id="GO:0006351">
    <property type="term" value="P:DNA-templated transcription"/>
    <property type="evidence" value="ECO:0007669"/>
    <property type="project" value="InterPro"/>
</dbReference>
<dbReference type="GO" id="GO:0004672">
    <property type="term" value="F:protein kinase activity"/>
    <property type="evidence" value="ECO:0007669"/>
    <property type="project" value="InterPro"/>
</dbReference>
<protein>
    <submittedName>
        <fullName evidence="3">Protein kinase</fullName>
    </submittedName>
</protein>
<accession>A0A6N7EEQ2</accession>
<dbReference type="Gene3D" id="1.10.510.10">
    <property type="entry name" value="Transferase(Phosphotransferase) domain 1"/>
    <property type="match status" value="1"/>
</dbReference>
<dbReference type="GO" id="GO:0003899">
    <property type="term" value="F:DNA-directed RNA polymerase activity"/>
    <property type="evidence" value="ECO:0007669"/>
    <property type="project" value="InterPro"/>
</dbReference>
<keyword evidence="3" id="KW-0418">Kinase</keyword>
<comment type="caution">
    <text evidence="3">The sequence shown here is derived from an EMBL/GenBank/DDBJ whole genome shotgun (WGS) entry which is preliminary data.</text>
</comment>
<dbReference type="InterPro" id="IPR000719">
    <property type="entry name" value="Prot_kinase_dom"/>
</dbReference>
<gene>
    <name evidence="3" type="ORF">GB881_01070</name>
</gene>
<keyword evidence="3" id="KW-0808">Transferase</keyword>
<dbReference type="PROSITE" id="PS50011">
    <property type="entry name" value="PROTEIN_KINASE_DOM"/>
    <property type="match status" value="1"/>
</dbReference>
<evidence type="ECO:0000313" key="3">
    <source>
        <dbReference type="EMBL" id="MPV35653.1"/>
    </source>
</evidence>
<name>A0A6N7EEQ2_9MICO</name>
<evidence type="ECO:0000259" key="2">
    <source>
        <dbReference type="PROSITE" id="PS50011"/>
    </source>
</evidence>
<dbReference type="SMART" id="SM00220">
    <property type="entry name" value="S_TKc"/>
    <property type="match status" value="1"/>
</dbReference>
<dbReference type="OrthoDB" id="3404503at2"/>
<dbReference type="InterPro" id="IPR052751">
    <property type="entry name" value="Plant_MAPKKK"/>
</dbReference>
<dbReference type="SUPFAM" id="SSF56112">
    <property type="entry name" value="Protein kinase-like (PK-like)"/>
    <property type="match status" value="1"/>
</dbReference>
<dbReference type="EMBL" id="WHPC01000002">
    <property type="protein sequence ID" value="MPV35653.1"/>
    <property type="molecule type" value="Genomic_DNA"/>
</dbReference>
<evidence type="ECO:0000313" key="4">
    <source>
        <dbReference type="Proteomes" id="UP000437709"/>
    </source>
</evidence>
<keyword evidence="4" id="KW-1185">Reference proteome</keyword>
<sequence length="864" mass="92505">MRSRRGRGSTGTALLVDDLTEDREGVVLKLARDLPAGKRLDVEADVLRSLDHPRVVRLLEGPLDVDGRRALLLTDAGKTTLADRLQNEGRATIEQLENYGRDLLEAVQYLESQGVFHRDVKPANLGIAPDRGTRKPRLTLFDLSLATEPVENLTSGTPGYLDPFLGTGRRRQYDRAAELYAVAVTLFEMAHGELPSWRHGEDAPASADDRVVIVPTSFDEAVAEQLTEFFGRALSPVVADRFANAAELGTAWTAIFDRLEQPASGTDVDEAARDAQAARATLATPLSAAGLSARALSGLTREDVGTVGELITLKGTRVNSIPGLGEQYRREIQRRVRQWREALLPQTAPVTTATTDPIEERQGIEVIAGSLVPRPSPANATEIAVVTALLGLDDADGLWPSVAEVADRTGVSRADASDALANATRRWRQRGRTTPVQEILAAAVRDAGGVLGLPDAVAALTFRLGSALEGRARERVAAGLVRAVVETDARGAEPTFVTRRLLDDGGRTRGVLVALGEDADEPGDAGERALDLAVALGDAADALVAERELIPADQALAELRAVVRATGDDVRLTDDQLLRSAVAAASRAALSSRSEVYPADLAPESAAVLALRNAHVVALTKERLRSRVTGRFPTVTNLPDGPALDEIVAKAAPGLEWDGEQYSQRELSRRSTTDSTVTGTATVNLLSLDRLLQDSLRRRSALTLAVHPRSHGDAVAYLARTYGVAVVDVAALVVDALRQGAKDNDADWLAVARLDAQPAGTGAFGILQGLAREYVPRLWAERLRAPQPVLLVDAAPLARYGLTDLLAPVFDLAEDRPAARWLLLPRRGHQPIPTLDGHPAPMGPDGWVDLPPNLDLSDTTEMPA</sequence>
<dbReference type="Proteomes" id="UP000437709">
    <property type="component" value="Unassembled WGS sequence"/>
</dbReference>
<dbReference type="SUPFAM" id="SSF47789">
    <property type="entry name" value="C-terminal domain of RNA polymerase alpha subunit"/>
    <property type="match status" value="1"/>
</dbReference>
<dbReference type="InterPro" id="IPR011009">
    <property type="entry name" value="Kinase-like_dom_sf"/>
</dbReference>
<dbReference type="GO" id="GO:0005524">
    <property type="term" value="F:ATP binding"/>
    <property type="evidence" value="ECO:0007669"/>
    <property type="project" value="InterPro"/>
</dbReference>
<dbReference type="Pfam" id="PF00069">
    <property type="entry name" value="Pkinase"/>
    <property type="match status" value="1"/>
</dbReference>
<organism evidence="3 4">
    <name type="scientific">Georgenia subflava</name>
    <dbReference type="NCBI Taxonomy" id="1622177"/>
    <lineage>
        <taxon>Bacteria</taxon>
        <taxon>Bacillati</taxon>
        <taxon>Actinomycetota</taxon>
        <taxon>Actinomycetes</taxon>
        <taxon>Micrococcales</taxon>
        <taxon>Bogoriellaceae</taxon>
        <taxon>Georgenia</taxon>
    </lineage>
</organism>
<dbReference type="Gene3D" id="1.10.150.20">
    <property type="entry name" value="5' to 3' exonuclease, C-terminal subdomain"/>
    <property type="match status" value="1"/>
</dbReference>
<dbReference type="GO" id="GO:0003677">
    <property type="term" value="F:DNA binding"/>
    <property type="evidence" value="ECO:0007669"/>
    <property type="project" value="InterPro"/>
</dbReference>
<feature type="region of interest" description="Disordered" evidence="1">
    <location>
        <begin position="833"/>
        <end position="864"/>
    </location>
</feature>
<proteinExistence type="predicted"/>
<feature type="domain" description="Protein kinase" evidence="2">
    <location>
        <begin position="1"/>
        <end position="253"/>
    </location>
</feature>